<evidence type="ECO:0000313" key="4">
    <source>
        <dbReference type="Proteomes" id="UP001335648"/>
    </source>
</evidence>
<reference evidence="3 4" key="1">
    <citation type="journal article" date="2023" name="Mol. Biol. Evol.">
        <title>Genomics of Secondarily Temperate Adaptation in the Only Non-Antarctic Icefish.</title>
        <authorList>
            <person name="Rivera-Colon A.G."/>
            <person name="Rayamajhi N."/>
            <person name="Minhas B.F."/>
            <person name="Madrigal G."/>
            <person name="Bilyk K.T."/>
            <person name="Yoon V."/>
            <person name="Hune M."/>
            <person name="Gregory S."/>
            <person name="Cheng C.H.C."/>
            <person name="Catchen J.M."/>
        </authorList>
    </citation>
    <scope>NUCLEOTIDE SEQUENCE [LARGE SCALE GENOMIC DNA]</scope>
    <source>
        <strain evidence="3">JC2023a</strain>
    </source>
</reference>
<sequence>MGGITQTANDLDAAVYFLLLFHSEIPFHEADPNMTVEYSCSTVTNMDMDNNKVGYSQFFEDGSKLRHSVYALRNRPFKLATVCLGLLCVLLLAVVIGQSVHYKKAEQNHQNNLTAMSTERGKLQENLKTMRNEKKTLR</sequence>
<proteinExistence type="predicted"/>
<dbReference type="Proteomes" id="UP001335648">
    <property type="component" value="Unassembled WGS sequence"/>
</dbReference>
<organism evidence="3 4">
    <name type="scientific">Champsocephalus esox</name>
    <name type="common">pike icefish</name>
    <dbReference type="NCBI Taxonomy" id="159716"/>
    <lineage>
        <taxon>Eukaryota</taxon>
        <taxon>Metazoa</taxon>
        <taxon>Chordata</taxon>
        <taxon>Craniata</taxon>
        <taxon>Vertebrata</taxon>
        <taxon>Euteleostomi</taxon>
        <taxon>Actinopterygii</taxon>
        <taxon>Neopterygii</taxon>
        <taxon>Teleostei</taxon>
        <taxon>Neoteleostei</taxon>
        <taxon>Acanthomorphata</taxon>
        <taxon>Eupercaria</taxon>
        <taxon>Perciformes</taxon>
        <taxon>Notothenioidei</taxon>
        <taxon>Channichthyidae</taxon>
        <taxon>Champsocephalus</taxon>
    </lineage>
</organism>
<dbReference type="EMBL" id="JAULUE010002052">
    <property type="protein sequence ID" value="KAK5899951.1"/>
    <property type="molecule type" value="Genomic_DNA"/>
</dbReference>
<keyword evidence="2" id="KW-1133">Transmembrane helix</keyword>
<name>A0AAN8C9S6_9TELE</name>
<feature type="transmembrane region" description="Helical" evidence="2">
    <location>
        <begin position="77"/>
        <end position="97"/>
    </location>
</feature>
<dbReference type="AlphaFoldDB" id="A0AAN8C9S6"/>
<evidence type="ECO:0000313" key="3">
    <source>
        <dbReference type="EMBL" id="KAK5899951.1"/>
    </source>
</evidence>
<keyword evidence="2" id="KW-0812">Transmembrane</keyword>
<comment type="caution">
    <text evidence="3">The sequence shown here is derived from an EMBL/GenBank/DDBJ whole genome shotgun (WGS) entry which is preliminary data.</text>
</comment>
<feature type="compositionally biased region" description="Basic and acidic residues" evidence="1">
    <location>
        <begin position="119"/>
        <end position="138"/>
    </location>
</feature>
<keyword evidence="4" id="KW-1185">Reference proteome</keyword>
<evidence type="ECO:0000256" key="2">
    <source>
        <dbReference type="SAM" id="Phobius"/>
    </source>
</evidence>
<accession>A0AAN8C9S6</accession>
<evidence type="ECO:0000256" key="1">
    <source>
        <dbReference type="SAM" id="MobiDB-lite"/>
    </source>
</evidence>
<keyword evidence="2" id="KW-0472">Membrane</keyword>
<feature type="region of interest" description="Disordered" evidence="1">
    <location>
        <begin position="111"/>
        <end position="138"/>
    </location>
</feature>
<gene>
    <name evidence="3" type="ORF">CesoFtcFv8_009371</name>
</gene>
<protein>
    <submittedName>
        <fullName evidence="3">Uncharacterized protein</fullName>
    </submittedName>
</protein>